<sequence length="181" mass="19845">MLAGTLYVVSTPIGNLKDISVRALETLRQVDLIAAEDAHHTNILLKHHEISKRMIRYHEHNEERRAQELLSFLEAGDSIALVCNAGTPTISDPGYRVIKLAAERGVPVVPVPGACALLAALVMSGLPTDRFLFEGFLPRKKGRTGRLQSLAAFKGTVVIYESPLRVANTLSDILAHFGNRR</sequence>
<dbReference type="Pfam" id="PF00590">
    <property type="entry name" value="TP_methylase"/>
    <property type="match status" value="1"/>
</dbReference>
<comment type="caution">
    <text evidence="7">The sequence shown here is derived from an EMBL/GenBank/DDBJ whole genome shotgun (WGS) entry which is preliminary data.</text>
</comment>
<keyword evidence="4" id="KW-0808">Transferase</keyword>
<dbReference type="GO" id="GO:0032259">
    <property type="term" value="P:methylation"/>
    <property type="evidence" value="ECO:0007669"/>
    <property type="project" value="UniProtKB-KW"/>
</dbReference>
<dbReference type="GO" id="GO:0008168">
    <property type="term" value="F:methyltransferase activity"/>
    <property type="evidence" value="ECO:0007669"/>
    <property type="project" value="UniProtKB-KW"/>
</dbReference>
<evidence type="ECO:0000256" key="5">
    <source>
        <dbReference type="ARBA" id="ARBA00022691"/>
    </source>
</evidence>
<dbReference type="EMBL" id="BARS01047568">
    <property type="protein sequence ID" value="GAG28523.1"/>
    <property type="molecule type" value="Genomic_DNA"/>
</dbReference>
<name>X0WVS3_9ZZZZ</name>
<dbReference type="Gene3D" id="3.40.1010.10">
    <property type="entry name" value="Cobalt-precorrin-4 Transmethylase, Domain 1"/>
    <property type="match status" value="1"/>
</dbReference>
<keyword evidence="2" id="KW-0698">rRNA processing</keyword>
<feature type="non-terminal residue" evidence="7">
    <location>
        <position position="181"/>
    </location>
</feature>
<keyword evidence="5" id="KW-0949">S-adenosyl-L-methionine</keyword>
<gene>
    <name evidence="7" type="ORF">S01H1_71434</name>
</gene>
<protein>
    <recommendedName>
        <fullName evidence="6">Tetrapyrrole methylase domain-containing protein</fullName>
    </recommendedName>
</protein>
<dbReference type="Gene3D" id="3.30.950.10">
    <property type="entry name" value="Methyltransferase, Cobalt-precorrin-4 Transmethylase, Domain 2"/>
    <property type="match status" value="1"/>
</dbReference>
<dbReference type="SUPFAM" id="SSF53790">
    <property type="entry name" value="Tetrapyrrole methylase"/>
    <property type="match status" value="1"/>
</dbReference>
<dbReference type="NCBIfam" id="TIGR00096">
    <property type="entry name" value="16S rRNA (cytidine(1402)-2'-O)-methyltransferase"/>
    <property type="match status" value="1"/>
</dbReference>
<dbReference type="InterPro" id="IPR014776">
    <property type="entry name" value="4pyrrole_Mease_sub2"/>
</dbReference>
<dbReference type="PANTHER" id="PTHR46111">
    <property type="entry name" value="RIBOSOMAL RNA SMALL SUBUNIT METHYLTRANSFERASE I"/>
    <property type="match status" value="1"/>
</dbReference>
<feature type="domain" description="Tetrapyrrole methylase" evidence="6">
    <location>
        <begin position="5"/>
        <end position="177"/>
    </location>
</feature>
<dbReference type="InterPro" id="IPR008189">
    <property type="entry name" value="rRNA_ssu_MeTfrase_I"/>
</dbReference>
<reference evidence="7" key="1">
    <citation type="journal article" date="2014" name="Front. Microbiol.">
        <title>High frequency of phylogenetically diverse reductive dehalogenase-homologous genes in deep subseafloor sedimentary metagenomes.</title>
        <authorList>
            <person name="Kawai M."/>
            <person name="Futagami T."/>
            <person name="Toyoda A."/>
            <person name="Takaki Y."/>
            <person name="Nishi S."/>
            <person name="Hori S."/>
            <person name="Arai W."/>
            <person name="Tsubouchi T."/>
            <person name="Morono Y."/>
            <person name="Uchiyama I."/>
            <person name="Ito T."/>
            <person name="Fujiyama A."/>
            <person name="Inagaki F."/>
            <person name="Takami H."/>
        </authorList>
    </citation>
    <scope>NUCLEOTIDE SEQUENCE</scope>
    <source>
        <strain evidence="7">Expedition CK06-06</strain>
    </source>
</reference>
<evidence type="ECO:0000256" key="3">
    <source>
        <dbReference type="ARBA" id="ARBA00022603"/>
    </source>
</evidence>
<dbReference type="CDD" id="cd11648">
    <property type="entry name" value="RsmI"/>
    <property type="match status" value="1"/>
</dbReference>
<dbReference type="InterPro" id="IPR000878">
    <property type="entry name" value="4pyrrol_Mease"/>
</dbReference>
<dbReference type="GO" id="GO:0006364">
    <property type="term" value="P:rRNA processing"/>
    <property type="evidence" value="ECO:0007669"/>
    <property type="project" value="UniProtKB-KW"/>
</dbReference>
<proteinExistence type="predicted"/>
<dbReference type="PANTHER" id="PTHR46111:SF1">
    <property type="entry name" value="RIBOSOMAL RNA SMALL SUBUNIT METHYLTRANSFERASE I"/>
    <property type="match status" value="1"/>
</dbReference>
<dbReference type="FunFam" id="3.40.1010.10:FF:000007">
    <property type="entry name" value="Ribosomal RNA small subunit methyltransferase I"/>
    <property type="match status" value="1"/>
</dbReference>
<dbReference type="AlphaFoldDB" id="X0WVS3"/>
<evidence type="ECO:0000256" key="1">
    <source>
        <dbReference type="ARBA" id="ARBA00022490"/>
    </source>
</evidence>
<organism evidence="7">
    <name type="scientific">marine sediment metagenome</name>
    <dbReference type="NCBI Taxonomy" id="412755"/>
    <lineage>
        <taxon>unclassified sequences</taxon>
        <taxon>metagenomes</taxon>
        <taxon>ecological metagenomes</taxon>
    </lineage>
</organism>
<dbReference type="InterPro" id="IPR035996">
    <property type="entry name" value="4pyrrol_Methylase_sf"/>
</dbReference>
<evidence type="ECO:0000259" key="6">
    <source>
        <dbReference type="Pfam" id="PF00590"/>
    </source>
</evidence>
<evidence type="ECO:0000256" key="2">
    <source>
        <dbReference type="ARBA" id="ARBA00022552"/>
    </source>
</evidence>
<accession>X0WVS3</accession>
<evidence type="ECO:0000256" key="4">
    <source>
        <dbReference type="ARBA" id="ARBA00022679"/>
    </source>
</evidence>
<dbReference type="InterPro" id="IPR014777">
    <property type="entry name" value="4pyrrole_Mease_sub1"/>
</dbReference>
<keyword evidence="3" id="KW-0489">Methyltransferase</keyword>
<keyword evidence="1" id="KW-0963">Cytoplasm</keyword>
<evidence type="ECO:0000313" key="7">
    <source>
        <dbReference type="EMBL" id="GAG28523.1"/>
    </source>
</evidence>